<keyword evidence="1" id="KW-0472">Membrane</keyword>
<keyword evidence="1" id="KW-0812">Transmembrane</keyword>
<gene>
    <name evidence="2" type="ORF">NE237_001217</name>
</gene>
<name>A0A9Q0KTK0_9MAGN</name>
<proteinExistence type="predicted"/>
<accession>A0A9Q0KTK0</accession>
<organism evidence="2 3">
    <name type="scientific">Protea cynaroides</name>
    <dbReference type="NCBI Taxonomy" id="273540"/>
    <lineage>
        <taxon>Eukaryota</taxon>
        <taxon>Viridiplantae</taxon>
        <taxon>Streptophyta</taxon>
        <taxon>Embryophyta</taxon>
        <taxon>Tracheophyta</taxon>
        <taxon>Spermatophyta</taxon>
        <taxon>Magnoliopsida</taxon>
        <taxon>Proteales</taxon>
        <taxon>Proteaceae</taxon>
        <taxon>Protea</taxon>
    </lineage>
</organism>
<feature type="transmembrane region" description="Helical" evidence="1">
    <location>
        <begin position="84"/>
        <end position="107"/>
    </location>
</feature>
<evidence type="ECO:0000256" key="1">
    <source>
        <dbReference type="SAM" id="Phobius"/>
    </source>
</evidence>
<feature type="transmembrane region" description="Helical" evidence="1">
    <location>
        <begin position="113"/>
        <end position="137"/>
    </location>
</feature>
<dbReference type="AlphaFoldDB" id="A0A9Q0KTK0"/>
<evidence type="ECO:0000313" key="3">
    <source>
        <dbReference type="Proteomes" id="UP001141806"/>
    </source>
</evidence>
<dbReference type="Proteomes" id="UP001141806">
    <property type="component" value="Unassembled WGS sequence"/>
</dbReference>
<keyword evidence="1" id="KW-1133">Transmembrane helix</keyword>
<protein>
    <submittedName>
        <fullName evidence="2">Uncharacterized protein</fullName>
    </submittedName>
</protein>
<keyword evidence="3" id="KW-1185">Reference proteome</keyword>
<dbReference type="EMBL" id="JAMYWD010000003">
    <property type="protein sequence ID" value="KAJ4976111.1"/>
    <property type="molecule type" value="Genomic_DNA"/>
</dbReference>
<comment type="caution">
    <text evidence="2">The sequence shown here is derived from an EMBL/GenBank/DDBJ whole genome shotgun (WGS) entry which is preliminary data.</text>
</comment>
<sequence>MGSRYSAHASTTLDPSLPSSDDIEMQAASLDHYPSTNLNPNNFDSVFSSETNNIKLTRMDIGIWSSAATPLSVLYYQEHPHVPLMLRFILFVFMLASMVYLVGIFLLQKFPSLAQLMIQMGVALAAISFFLSMGLMLL</sequence>
<dbReference type="OrthoDB" id="10644705at2759"/>
<evidence type="ECO:0000313" key="2">
    <source>
        <dbReference type="EMBL" id="KAJ4976111.1"/>
    </source>
</evidence>
<reference evidence="2" key="1">
    <citation type="journal article" date="2023" name="Plant J.">
        <title>The genome of the king protea, Protea cynaroides.</title>
        <authorList>
            <person name="Chang J."/>
            <person name="Duong T.A."/>
            <person name="Schoeman C."/>
            <person name="Ma X."/>
            <person name="Roodt D."/>
            <person name="Barker N."/>
            <person name="Li Z."/>
            <person name="Van de Peer Y."/>
            <person name="Mizrachi E."/>
        </authorList>
    </citation>
    <scope>NUCLEOTIDE SEQUENCE</scope>
    <source>
        <tissue evidence="2">Young leaves</tissue>
    </source>
</reference>